<organism evidence="10 11">
    <name type="scientific">Oceaniferula flava</name>
    <dbReference type="NCBI Taxonomy" id="2800421"/>
    <lineage>
        <taxon>Bacteria</taxon>
        <taxon>Pseudomonadati</taxon>
        <taxon>Verrucomicrobiota</taxon>
        <taxon>Verrucomicrobiia</taxon>
        <taxon>Verrucomicrobiales</taxon>
        <taxon>Verrucomicrobiaceae</taxon>
        <taxon>Oceaniferula</taxon>
    </lineage>
</organism>
<keyword evidence="4 8" id="KW-0808">Transferase</keyword>
<dbReference type="GO" id="GO:0009234">
    <property type="term" value="P:menaquinone biosynthetic process"/>
    <property type="evidence" value="ECO:0007669"/>
    <property type="project" value="UniProtKB-UniRule"/>
</dbReference>
<evidence type="ECO:0000256" key="3">
    <source>
        <dbReference type="ARBA" id="ARBA00022475"/>
    </source>
</evidence>
<dbReference type="EMBL" id="JAENIG010000001">
    <property type="protein sequence ID" value="MBK1853394.1"/>
    <property type="molecule type" value="Genomic_DNA"/>
</dbReference>
<feature type="transmembrane region" description="Helical" evidence="8">
    <location>
        <begin position="186"/>
        <end position="206"/>
    </location>
</feature>
<comment type="function">
    <text evidence="8">Conversion of 1,4-dihydroxy-2-naphthoate (DHNA) to demethylmenaquinone (DMK).</text>
</comment>
<feature type="transmembrane region" description="Helical" evidence="8">
    <location>
        <begin position="257"/>
        <end position="274"/>
    </location>
</feature>
<name>A0AAE2VCG3_9BACT</name>
<feature type="transmembrane region" description="Helical" evidence="8">
    <location>
        <begin position="106"/>
        <end position="125"/>
    </location>
</feature>
<evidence type="ECO:0000313" key="11">
    <source>
        <dbReference type="Proteomes" id="UP000634206"/>
    </source>
</evidence>
<reference evidence="10" key="1">
    <citation type="submission" date="2021-01" db="EMBL/GenBank/DDBJ databases">
        <title>Modified the classification status of verrucomicrobia.</title>
        <authorList>
            <person name="Feng X."/>
        </authorList>
    </citation>
    <scope>NUCLEOTIDE SEQUENCE</scope>
    <source>
        <strain evidence="10">5K15</strain>
    </source>
</reference>
<protein>
    <recommendedName>
        <fullName evidence="8 9">1,4-dihydroxy-2-naphthoate octaprenyltransferase</fullName>
        <shortName evidence="8">DHNA-octaprenyltransferase</shortName>
        <ecNumber evidence="8 9">2.5.1.74</ecNumber>
    </recommendedName>
</protein>
<comment type="catalytic activity">
    <reaction evidence="8">
        <text>an all-trans-polyprenyl diphosphate + 1,4-dihydroxy-2-naphthoate + H(+) = a 2-demethylmenaquinol + CO2 + diphosphate</text>
        <dbReference type="Rhea" id="RHEA:26478"/>
        <dbReference type="Rhea" id="RHEA-COMP:9563"/>
        <dbReference type="Rhea" id="RHEA-COMP:9564"/>
        <dbReference type="ChEBI" id="CHEBI:11173"/>
        <dbReference type="ChEBI" id="CHEBI:15378"/>
        <dbReference type="ChEBI" id="CHEBI:16526"/>
        <dbReference type="ChEBI" id="CHEBI:33019"/>
        <dbReference type="ChEBI" id="CHEBI:55437"/>
        <dbReference type="ChEBI" id="CHEBI:58914"/>
        <dbReference type="EC" id="2.5.1.74"/>
    </reaction>
</comment>
<keyword evidence="5 8" id="KW-0812">Transmembrane</keyword>
<keyword evidence="3 8" id="KW-1003">Cell membrane</keyword>
<keyword evidence="6 8" id="KW-1133">Transmembrane helix</keyword>
<dbReference type="GO" id="GO:0005886">
    <property type="term" value="C:plasma membrane"/>
    <property type="evidence" value="ECO:0007669"/>
    <property type="project" value="UniProtKB-SubCell"/>
</dbReference>
<gene>
    <name evidence="8 10" type="primary">menA</name>
    <name evidence="10" type="ORF">JIN83_00330</name>
</gene>
<evidence type="ECO:0000256" key="7">
    <source>
        <dbReference type="ARBA" id="ARBA00023136"/>
    </source>
</evidence>
<dbReference type="Gene3D" id="1.20.120.1780">
    <property type="entry name" value="UbiA prenyltransferase"/>
    <property type="match status" value="1"/>
</dbReference>
<feature type="transmembrane region" description="Helical" evidence="8">
    <location>
        <begin position="131"/>
        <end position="148"/>
    </location>
</feature>
<dbReference type="AlphaFoldDB" id="A0AAE2VCG3"/>
<dbReference type="Pfam" id="PF01040">
    <property type="entry name" value="UbiA"/>
    <property type="match status" value="1"/>
</dbReference>
<comment type="caution">
    <text evidence="10">The sequence shown here is derived from an EMBL/GenBank/DDBJ whole genome shotgun (WGS) entry which is preliminary data.</text>
</comment>
<dbReference type="Gene3D" id="1.10.357.140">
    <property type="entry name" value="UbiA prenyltransferase"/>
    <property type="match status" value="1"/>
</dbReference>
<accession>A0AAE2VCG3</accession>
<dbReference type="PANTHER" id="PTHR13929:SF0">
    <property type="entry name" value="UBIA PRENYLTRANSFERASE DOMAIN-CONTAINING PROTEIN 1"/>
    <property type="match status" value="1"/>
</dbReference>
<dbReference type="InterPro" id="IPR026046">
    <property type="entry name" value="UBIAD1"/>
</dbReference>
<evidence type="ECO:0000256" key="1">
    <source>
        <dbReference type="ARBA" id="ARBA00004141"/>
    </source>
</evidence>
<comment type="similarity">
    <text evidence="8">Belongs to the MenA family. Type 1 subfamily.</text>
</comment>
<dbReference type="PANTHER" id="PTHR13929">
    <property type="entry name" value="1,4-DIHYDROXY-2-NAPHTHOATE OCTAPRENYLTRANSFERASE"/>
    <property type="match status" value="1"/>
</dbReference>
<dbReference type="GO" id="GO:0042371">
    <property type="term" value="P:vitamin K biosynthetic process"/>
    <property type="evidence" value="ECO:0007669"/>
    <property type="project" value="TreeGrafter"/>
</dbReference>
<dbReference type="InterPro" id="IPR044878">
    <property type="entry name" value="UbiA_sf"/>
</dbReference>
<comment type="pathway">
    <text evidence="8">Quinol/quinone metabolism; menaquinone biosynthesis; menaquinol from 1,4-dihydroxy-2-naphthoate: step 1/2.</text>
</comment>
<dbReference type="InterPro" id="IPR004657">
    <property type="entry name" value="MenA"/>
</dbReference>
<evidence type="ECO:0000256" key="8">
    <source>
        <dbReference type="HAMAP-Rule" id="MF_01937"/>
    </source>
</evidence>
<dbReference type="HAMAP" id="MF_01937">
    <property type="entry name" value="MenA_1"/>
    <property type="match status" value="1"/>
</dbReference>
<dbReference type="GO" id="GO:0046428">
    <property type="term" value="F:1,4-dihydroxy-2-naphthoate polyprenyltransferase activity"/>
    <property type="evidence" value="ECO:0007669"/>
    <property type="project" value="UniProtKB-UniRule"/>
</dbReference>
<dbReference type="Proteomes" id="UP000634206">
    <property type="component" value="Unassembled WGS sequence"/>
</dbReference>
<keyword evidence="2 8" id="KW-0474">Menaquinone biosynthesis</keyword>
<keyword evidence="11" id="KW-1185">Reference proteome</keyword>
<evidence type="ECO:0000313" key="10">
    <source>
        <dbReference type="EMBL" id="MBK1853394.1"/>
    </source>
</evidence>
<evidence type="ECO:0000256" key="2">
    <source>
        <dbReference type="ARBA" id="ARBA00022428"/>
    </source>
</evidence>
<evidence type="ECO:0000256" key="9">
    <source>
        <dbReference type="NCBIfam" id="TIGR00751"/>
    </source>
</evidence>
<evidence type="ECO:0000256" key="5">
    <source>
        <dbReference type="ARBA" id="ARBA00022692"/>
    </source>
</evidence>
<feature type="transmembrane region" description="Helical" evidence="8">
    <location>
        <begin position="160"/>
        <end position="180"/>
    </location>
</feature>
<sequence>MPDFFLGEKAHCGFSIRRQPMKSYILAARPKTLPAAVVPVWVGCVLADHLTGSWDLRLAVYTLMGAIWIQIATNFFNDAIDHDKGADTEARLGPVRATASGQLSRNTVFGAALVCLLLASIFGYLLFAARGWPVVAIGLPSLYLCYGYTGGPVPLAYRGLGELFVILFFGVVAVTGTVFIQTGTWFAEAVITGVSIGCLSAMLISINNLRDVDEDRSNQKNTLAVKWGRRRAINLLFLMWVASYVALVPVFGVQLQLLFFLPALALGALIVRWISRTAPGTIYNRFLALSALQLLLYAAAIHLMVAL</sequence>
<dbReference type="NCBIfam" id="TIGR00751">
    <property type="entry name" value="menA"/>
    <property type="match status" value="1"/>
</dbReference>
<comment type="subcellular location">
    <subcellularLocation>
        <location evidence="8">Cell membrane</location>
        <topology evidence="8">Multi-pass membrane protein</topology>
    </subcellularLocation>
    <subcellularLocation>
        <location evidence="1">Membrane</location>
        <topology evidence="1">Multi-pass membrane protein</topology>
    </subcellularLocation>
</comment>
<dbReference type="CDD" id="cd13962">
    <property type="entry name" value="PT_UbiA_UBIAD1"/>
    <property type="match status" value="1"/>
</dbReference>
<evidence type="ECO:0000256" key="4">
    <source>
        <dbReference type="ARBA" id="ARBA00022679"/>
    </source>
</evidence>
<dbReference type="EC" id="2.5.1.74" evidence="8 9"/>
<feature type="transmembrane region" description="Helical" evidence="8">
    <location>
        <begin position="286"/>
        <end position="305"/>
    </location>
</feature>
<dbReference type="PIRSF" id="PIRSF005355">
    <property type="entry name" value="UBIAD1"/>
    <property type="match status" value="1"/>
</dbReference>
<feature type="transmembrane region" description="Helical" evidence="8">
    <location>
        <begin position="232"/>
        <end position="251"/>
    </location>
</feature>
<proteinExistence type="inferred from homology"/>
<dbReference type="InterPro" id="IPR000537">
    <property type="entry name" value="UbiA_prenyltransferase"/>
</dbReference>
<keyword evidence="7 8" id="KW-0472">Membrane</keyword>
<evidence type="ECO:0000256" key="6">
    <source>
        <dbReference type="ARBA" id="ARBA00022989"/>
    </source>
</evidence>